<evidence type="ECO:0000256" key="1">
    <source>
        <dbReference type="ARBA" id="ARBA00022741"/>
    </source>
</evidence>
<organism evidence="7 8">
    <name type="scientific">Paenibacillus agaridevorans</name>
    <dbReference type="NCBI Taxonomy" id="171404"/>
    <lineage>
        <taxon>Bacteria</taxon>
        <taxon>Bacillati</taxon>
        <taxon>Bacillota</taxon>
        <taxon>Bacilli</taxon>
        <taxon>Bacillales</taxon>
        <taxon>Paenibacillaceae</taxon>
        <taxon>Paenibacillus</taxon>
    </lineage>
</organism>
<feature type="compositionally biased region" description="Low complexity" evidence="4">
    <location>
        <begin position="547"/>
        <end position="557"/>
    </location>
</feature>
<comment type="caution">
    <text evidence="7">The sequence shown here is derived from an EMBL/GenBank/DDBJ whole genome shotgun (WGS) entry which is preliminary data.</text>
</comment>
<dbReference type="PANTHER" id="PTHR22683:SF1">
    <property type="entry name" value="TYPE VII SECRETION SYSTEM PROTEIN ESSC"/>
    <property type="match status" value="1"/>
</dbReference>
<dbReference type="RefSeq" id="WP_108993044.1">
    <property type="nucleotide sequence ID" value="NZ_BDQX01000136.1"/>
</dbReference>
<dbReference type="PROSITE" id="PS50901">
    <property type="entry name" value="FTSK"/>
    <property type="match status" value="1"/>
</dbReference>
<evidence type="ECO:0000256" key="3">
    <source>
        <dbReference type="PROSITE-ProRule" id="PRU00289"/>
    </source>
</evidence>
<dbReference type="CDD" id="cd01127">
    <property type="entry name" value="TrwB_TraG_TraD_VirD4"/>
    <property type="match status" value="1"/>
</dbReference>
<dbReference type="Proteomes" id="UP000245202">
    <property type="component" value="Unassembled WGS sequence"/>
</dbReference>
<accession>A0A2R5EWD8</accession>
<evidence type="ECO:0000313" key="8">
    <source>
        <dbReference type="Proteomes" id="UP000245202"/>
    </source>
</evidence>
<keyword evidence="5" id="KW-0472">Membrane</keyword>
<name>A0A2R5EWD8_9BACL</name>
<dbReference type="Pfam" id="PF09397">
    <property type="entry name" value="FtsK_gamma"/>
    <property type="match status" value="1"/>
</dbReference>
<dbReference type="InterPro" id="IPR036388">
    <property type="entry name" value="WH-like_DNA-bd_sf"/>
</dbReference>
<dbReference type="SUPFAM" id="SSF46785">
    <property type="entry name" value="Winged helix' DNA-binding domain"/>
    <property type="match status" value="1"/>
</dbReference>
<evidence type="ECO:0000256" key="5">
    <source>
        <dbReference type="SAM" id="Phobius"/>
    </source>
</evidence>
<feature type="compositionally biased region" description="Acidic residues" evidence="4">
    <location>
        <begin position="566"/>
        <end position="582"/>
    </location>
</feature>
<dbReference type="AlphaFoldDB" id="A0A2R5EWD8"/>
<feature type="domain" description="FtsK" evidence="6">
    <location>
        <begin position="278"/>
        <end position="465"/>
    </location>
</feature>
<keyword evidence="5" id="KW-1133">Transmembrane helix</keyword>
<keyword evidence="8" id="KW-1185">Reference proteome</keyword>
<dbReference type="Pfam" id="PF01580">
    <property type="entry name" value="FtsK_SpoIIIE"/>
    <property type="match status" value="1"/>
</dbReference>
<feature type="region of interest" description="Disordered" evidence="4">
    <location>
        <begin position="532"/>
        <end position="601"/>
    </location>
</feature>
<dbReference type="PANTHER" id="PTHR22683">
    <property type="entry name" value="SPORULATION PROTEIN RELATED"/>
    <property type="match status" value="1"/>
</dbReference>
<evidence type="ECO:0000256" key="2">
    <source>
        <dbReference type="ARBA" id="ARBA00022840"/>
    </source>
</evidence>
<gene>
    <name evidence="7" type="ORF">PAT3040_02670</name>
</gene>
<dbReference type="Gene3D" id="3.40.50.300">
    <property type="entry name" value="P-loop containing nucleotide triphosphate hydrolases"/>
    <property type="match status" value="1"/>
</dbReference>
<dbReference type="GO" id="GO:0005524">
    <property type="term" value="F:ATP binding"/>
    <property type="evidence" value="ECO:0007669"/>
    <property type="project" value="UniProtKB-UniRule"/>
</dbReference>
<proteinExistence type="predicted"/>
<dbReference type="InterPro" id="IPR036390">
    <property type="entry name" value="WH_DNA-bd_sf"/>
</dbReference>
<keyword evidence="5" id="KW-0812">Transmembrane</keyword>
<keyword evidence="2 3" id="KW-0067">ATP-binding</keyword>
<dbReference type="InterPro" id="IPR002543">
    <property type="entry name" value="FtsK_dom"/>
</dbReference>
<reference evidence="7 8" key="1">
    <citation type="submission" date="2017-08" db="EMBL/GenBank/DDBJ databases">
        <title>Substantial Increase in Enzyme Production by Combined Drug-Resistance Mutations in Paenibacillus agaridevorans.</title>
        <authorList>
            <person name="Tanaka Y."/>
            <person name="Funane K."/>
            <person name="Hosaka T."/>
            <person name="Shiwa Y."/>
            <person name="Fujita N."/>
            <person name="Miyazaki T."/>
            <person name="Yoshikawa H."/>
            <person name="Murakami K."/>
            <person name="Kasahara K."/>
            <person name="Inaoka T."/>
            <person name="Hiraga Y."/>
            <person name="Ochi K."/>
        </authorList>
    </citation>
    <scope>NUCLEOTIDE SEQUENCE [LARGE SCALE GENOMIC DNA]</scope>
    <source>
        <strain evidence="7 8">T-3040</strain>
    </source>
</reference>
<feature type="binding site" evidence="3">
    <location>
        <begin position="295"/>
        <end position="302"/>
    </location>
    <ligand>
        <name>ATP</name>
        <dbReference type="ChEBI" id="CHEBI:30616"/>
    </ligand>
</feature>
<dbReference type="GO" id="GO:0003677">
    <property type="term" value="F:DNA binding"/>
    <property type="evidence" value="ECO:0007669"/>
    <property type="project" value="InterPro"/>
</dbReference>
<dbReference type="SMART" id="SM00843">
    <property type="entry name" value="Ftsk_gamma"/>
    <property type="match status" value="1"/>
</dbReference>
<dbReference type="Gene3D" id="1.10.10.10">
    <property type="entry name" value="Winged helix-like DNA-binding domain superfamily/Winged helix DNA-binding domain"/>
    <property type="match status" value="1"/>
</dbReference>
<evidence type="ECO:0000259" key="6">
    <source>
        <dbReference type="PROSITE" id="PS50901"/>
    </source>
</evidence>
<dbReference type="InterPro" id="IPR018541">
    <property type="entry name" value="Ftsk_gamma"/>
</dbReference>
<dbReference type="InterPro" id="IPR027417">
    <property type="entry name" value="P-loop_NTPase"/>
</dbReference>
<sequence>MSDREKDDAEEKDHLPKNYWQFVTRLCLLGAGICLIFLVMPDSPPIMQEKAKAFLPRIVGSWIVFSALPWSLLKLWQHRARLLNEWARWRAARGQAVQPLSSAHHYDQPRIPGADQNPVSDERHAFMAAGPSGDQLLTPPLTVLPVNPNPKPRAAMTMESAGGVISTALQLAEFTVEEDVSVLKVEAGPVLQIVSFQLPPKVQLSKLAAKKDDIANHLGPQQGFDITAAKDFKSAASFVIPHDQSDRAFVYMRDIAAQLVAVAEKATLPMIFGLDIRGNPLLFDLVKMPHLLVCGATGSGKSVFVNTLLTSMTSVRSPAQLQLLLIDPKQVEFGIYKGLPHLLAPPVTDMKMAVHMIEKVIVEMERRYGLFAETGTRNLASYNAKHPEQPLPSIVIVIDEYADLMLVAGDVIEDAVQRITQMARAAGIHLILGTQRPSVNVVTGTIKSNLPSRVTFKLPSTKDYMTVLERGAPKLLGFGDGVCTVQGGDLQRFQSAAISVADGEDTAFIEQLIDHWTRCDLGAALVTTEWGQEPVDESNLNRKPVTSEQPSRSIESSEPSERWTEEQQDENEVPWEVDDEENSAPMNNLKKEIPSPQGPARDKYEQALQIVREEGGFKVSTIQGKLRVGFGEAASLAERMMEEGIVGPYDAESKLRPLIETSDLLSRVRLHICRKRVVRTHELREHFSVRKERILECLHQLVEEGMLNSPESARTGYTIAWTESQMDAYMELS</sequence>
<evidence type="ECO:0000313" key="7">
    <source>
        <dbReference type="EMBL" id="GBG08103.1"/>
    </source>
</evidence>
<feature type="transmembrane region" description="Helical" evidence="5">
    <location>
        <begin position="53"/>
        <end position="73"/>
    </location>
</feature>
<dbReference type="SUPFAM" id="SSF52540">
    <property type="entry name" value="P-loop containing nucleoside triphosphate hydrolases"/>
    <property type="match status" value="1"/>
</dbReference>
<keyword evidence="1 3" id="KW-0547">Nucleotide-binding</keyword>
<evidence type="ECO:0000256" key="4">
    <source>
        <dbReference type="SAM" id="MobiDB-lite"/>
    </source>
</evidence>
<dbReference type="InterPro" id="IPR050206">
    <property type="entry name" value="FtsK/SpoIIIE/SftA"/>
</dbReference>
<feature type="transmembrane region" description="Helical" evidence="5">
    <location>
        <begin position="20"/>
        <end position="41"/>
    </location>
</feature>
<protein>
    <recommendedName>
        <fullName evidence="6">FtsK domain-containing protein</fullName>
    </recommendedName>
</protein>
<dbReference type="EMBL" id="BDQX01000136">
    <property type="protein sequence ID" value="GBG08103.1"/>
    <property type="molecule type" value="Genomic_DNA"/>
</dbReference>